<evidence type="ECO:0000313" key="5">
    <source>
        <dbReference type="EMBL" id="CAF1080909.1"/>
    </source>
</evidence>
<dbReference type="OrthoDB" id="26525at2759"/>
<evidence type="ECO:0000256" key="3">
    <source>
        <dbReference type="ARBA" id="ARBA00022837"/>
    </source>
</evidence>
<dbReference type="InterPro" id="IPR002048">
    <property type="entry name" value="EF_hand_dom"/>
</dbReference>
<dbReference type="InterPro" id="IPR011992">
    <property type="entry name" value="EF-hand-dom_pair"/>
</dbReference>
<keyword evidence="3" id="KW-0106">Calcium</keyword>
<dbReference type="SUPFAM" id="SSF47473">
    <property type="entry name" value="EF-hand"/>
    <property type="match status" value="1"/>
</dbReference>
<dbReference type="Proteomes" id="UP000663881">
    <property type="component" value="Unassembled WGS sequence"/>
</dbReference>
<name>A0A814MPY2_9BILA</name>
<dbReference type="Gene3D" id="1.10.238.10">
    <property type="entry name" value="EF-hand"/>
    <property type="match status" value="1"/>
</dbReference>
<organism evidence="5 7">
    <name type="scientific">Adineta steineri</name>
    <dbReference type="NCBI Taxonomy" id="433720"/>
    <lineage>
        <taxon>Eukaryota</taxon>
        <taxon>Metazoa</taxon>
        <taxon>Spiralia</taxon>
        <taxon>Gnathifera</taxon>
        <taxon>Rotifera</taxon>
        <taxon>Eurotatoria</taxon>
        <taxon>Bdelloidea</taxon>
        <taxon>Adinetida</taxon>
        <taxon>Adinetidae</taxon>
        <taxon>Adineta</taxon>
    </lineage>
</organism>
<gene>
    <name evidence="6" type="ORF">OKA104_LOCUS5921</name>
    <name evidence="5" type="ORF">VCS650_LOCUS19006</name>
</gene>
<feature type="domain" description="EF-hand" evidence="4">
    <location>
        <begin position="112"/>
        <end position="147"/>
    </location>
</feature>
<dbReference type="CDD" id="cd00051">
    <property type="entry name" value="EFh"/>
    <property type="match status" value="1"/>
</dbReference>
<dbReference type="PRINTS" id="PR01362">
    <property type="entry name" value="CALFLAGIN"/>
</dbReference>
<feature type="domain" description="EF-hand" evidence="4">
    <location>
        <begin position="5"/>
        <end position="39"/>
    </location>
</feature>
<dbReference type="SMART" id="SM00054">
    <property type="entry name" value="EFh"/>
    <property type="match status" value="4"/>
</dbReference>
<evidence type="ECO:0000259" key="4">
    <source>
        <dbReference type="PROSITE" id="PS50222"/>
    </source>
</evidence>
<dbReference type="AlphaFoldDB" id="A0A814MPY2"/>
<comment type="caution">
    <text evidence="5">The sequence shown here is derived from an EMBL/GenBank/DDBJ whole genome shotgun (WGS) entry which is preliminary data.</text>
</comment>
<evidence type="ECO:0000256" key="1">
    <source>
        <dbReference type="ARBA" id="ARBA00022723"/>
    </source>
</evidence>
<dbReference type="PROSITE" id="PS00018">
    <property type="entry name" value="EF_HAND_1"/>
    <property type="match status" value="1"/>
</dbReference>
<dbReference type="InterPro" id="IPR039647">
    <property type="entry name" value="EF_hand_pair_protein_CML-like"/>
</dbReference>
<dbReference type="EMBL" id="CAJOAY010000212">
    <property type="protein sequence ID" value="CAF3587186.1"/>
    <property type="molecule type" value="Genomic_DNA"/>
</dbReference>
<dbReference type="GO" id="GO:0005509">
    <property type="term" value="F:calcium ion binding"/>
    <property type="evidence" value="ECO:0007669"/>
    <property type="project" value="InterPro"/>
</dbReference>
<reference evidence="5" key="1">
    <citation type="submission" date="2021-02" db="EMBL/GenBank/DDBJ databases">
        <authorList>
            <person name="Nowell W R."/>
        </authorList>
    </citation>
    <scope>NUCLEOTIDE SEQUENCE</scope>
</reference>
<evidence type="ECO:0000313" key="6">
    <source>
        <dbReference type="EMBL" id="CAF3587186.1"/>
    </source>
</evidence>
<dbReference type="PANTHER" id="PTHR10891">
    <property type="entry name" value="EF-HAND CALCIUM-BINDING DOMAIN CONTAINING PROTEIN"/>
    <property type="match status" value="1"/>
</dbReference>
<keyword evidence="2" id="KW-0677">Repeat</keyword>
<protein>
    <recommendedName>
        <fullName evidence="4">EF-hand domain-containing protein</fullName>
    </recommendedName>
</protein>
<feature type="domain" description="EF-hand" evidence="4">
    <location>
        <begin position="75"/>
        <end position="110"/>
    </location>
</feature>
<dbReference type="EMBL" id="CAJNON010000186">
    <property type="protein sequence ID" value="CAF1080909.1"/>
    <property type="molecule type" value="Genomic_DNA"/>
</dbReference>
<proteinExistence type="predicted"/>
<sequence>MPPKRSKEEIKKLFKSFDNGNGHLSLAEIDRAVTHYYPDLGTNKKAIMRAYKAADNGGNGFIELKEFAKLIEVLGYYDDLSKKFAQFDKDGDHRITFNEFKKGFSLLNQDHLDDNYLKQEFNNIDTNGGGFILFDEFCMYMANRQHDEDE</sequence>
<dbReference type="InterPro" id="IPR003299">
    <property type="entry name" value="Calflagin-bd"/>
</dbReference>
<evidence type="ECO:0000256" key="2">
    <source>
        <dbReference type="ARBA" id="ARBA00022737"/>
    </source>
</evidence>
<keyword evidence="1" id="KW-0479">Metal-binding</keyword>
<evidence type="ECO:0000313" key="7">
    <source>
        <dbReference type="Proteomes" id="UP000663891"/>
    </source>
</evidence>
<dbReference type="InterPro" id="IPR018247">
    <property type="entry name" value="EF_Hand_1_Ca_BS"/>
</dbReference>
<dbReference type="Pfam" id="PF13499">
    <property type="entry name" value="EF-hand_7"/>
    <property type="match status" value="1"/>
</dbReference>
<dbReference type="PROSITE" id="PS50222">
    <property type="entry name" value="EF_HAND_2"/>
    <property type="match status" value="3"/>
</dbReference>
<accession>A0A814MPY2</accession>
<dbReference type="Proteomes" id="UP000663891">
    <property type="component" value="Unassembled WGS sequence"/>
</dbReference>